<feature type="transmembrane region" description="Helical" evidence="1">
    <location>
        <begin position="774"/>
        <end position="795"/>
    </location>
</feature>
<dbReference type="PANTHER" id="PTHR35902:SF3">
    <property type="entry name" value="NPCBM-ASSOCIATED, NEW3 DOMAIN OF ALPHA-GALACTOSIDASE"/>
    <property type="match status" value="1"/>
</dbReference>
<sequence>MKKNTKRFVTCFLSALLLLTFVLANSKPAAAQEVHVINPDPEIIVLVPGETTKVKVPIRAVGSYISSPIILADATGTPYTVSQPVLRTNGIDVPMNIIYEFLDQYVEFDVTVAETAKIGNYPIKLNIYGTSPGDEKVTTELVVNTQILQEKEPAQLTVNKVTYDNTTIGKNMNLSFTVKNEGEITARNVYVSIDYGESGMVAGYSTKKIKVEDVASKKEVPINLPIRILPTASPGMNTITVNLTYKSEEGENITDSQDIYISLKANDSSPNLVLGKFNYTNKAKPGEKLGLVLEIKNDGANTAYRPRLSVDESSIGTENFIKNYYTDYIELKNIKSNNTIKVEVPLTISKEAKGGLKELKLNLVYFDQQGVEYKAPVTIYPFIEAEGISQDGTPVIVVKNVKQSPSKPVAGGRLEVSFDMENKSSIGLSDLKIGLQDLSGDTFIPVESDPYKYIGELKAGATKRITIPLKLSENIQEGLNTLTIGYSYAGGSDKVDIPVLNVENDLGSASKPRLIVSDYNADIEVIKAGSVFNFNFEVRNTHSSVAAKNIIISVSGKSPQDQSEIFTVTQGSNSFFVSKIGPGETVSNTLELKAKSDAATFAYPLTVSIEYEYDGIEPNPTTGQIGEKEEHELTLQVVENARPVVDYVQVYSYDGQVVMGNPATVYFDFFNMGKSTLNNVIATIEGDFTSTSGNMYFIGNVNAGESSSAEFEVIPNIEGMAQGIVKITYEDSNGDEQVYTKEFETTVMGEMTWDPGFDEGSDVFNPMIPEPKKAILPTWAFILIQVAIFAIFVPVTRKVIISLYKSRLLKKEEEMYQ</sequence>
<evidence type="ECO:0000256" key="1">
    <source>
        <dbReference type="SAM" id="Phobius"/>
    </source>
</evidence>
<dbReference type="KEGG" id="hsd:SD1D_2228"/>
<gene>
    <name evidence="3" type="ORF">SD1D_2228</name>
</gene>
<keyword evidence="1" id="KW-1133">Transmembrane helix</keyword>
<feature type="signal peptide" evidence="2">
    <location>
        <begin position="1"/>
        <end position="31"/>
    </location>
</feature>
<dbReference type="Gene3D" id="2.60.40.10">
    <property type="entry name" value="Immunoglobulins"/>
    <property type="match status" value="2"/>
</dbReference>
<organism evidence="3 4">
    <name type="scientific">Herbinix luporum</name>
    <dbReference type="NCBI Taxonomy" id="1679721"/>
    <lineage>
        <taxon>Bacteria</taxon>
        <taxon>Bacillati</taxon>
        <taxon>Bacillota</taxon>
        <taxon>Clostridia</taxon>
        <taxon>Lachnospirales</taxon>
        <taxon>Lachnospiraceae</taxon>
        <taxon>Herbinix</taxon>
    </lineage>
</organism>
<name>A0A0K8J902_9FIRM</name>
<dbReference type="RefSeq" id="WP_058258971.1">
    <property type="nucleotide sequence ID" value="NZ_LN879430.1"/>
</dbReference>
<protein>
    <recommendedName>
        <fullName evidence="5">Secreted protein</fullName>
    </recommendedName>
</protein>
<keyword evidence="1" id="KW-0472">Membrane</keyword>
<evidence type="ECO:0000256" key="2">
    <source>
        <dbReference type="SAM" id="SignalP"/>
    </source>
</evidence>
<evidence type="ECO:0008006" key="5">
    <source>
        <dbReference type="Google" id="ProtNLM"/>
    </source>
</evidence>
<dbReference type="PANTHER" id="PTHR35902">
    <property type="entry name" value="S-LAYER DOMAIN-LIKE PROTEIN-RELATED"/>
    <property type="match status" value="1"/>
</dbReference>
<dbReference type="InterPro" id="IPR013783">
    <property type="entry name" value="Ig-like_fold"/>
</dbReference>
<dbReference type="AlphaFoldDB" id="A0A0K8J902"/>
<dbReference type="EMBL" id="LN879430">
    <property type="protein sequence ID" value="CUH93743.1"/>
    <property type="molecule type" value="Genomic_DNA"/>
</dbReference>
<feature type="chain" id="PRO_5005509306" description="Secreted protein" evidence="2">
    <location>
        <begin position="32"/>
        <end position="817"/>
    </location>
</feature>
<keyword evidence="2" id="KW-0732">Signal</keyword>
<evidence type="ECO:0000313" key="3">
    <source>
        <dbReference type="EMBL" id="CUH93743.1"/>
    </source>
</evidence>
<keyword evidence="4" id="KW-1185">Reference proteome</keyword>
<dbReference type="OrthoDB" id="2062147at2"/>
<proteinExistence type="predicted"/>
<reference evidence="4" key="1">
    <citation type="submission" date="2015-09" db="EMBL/GenBank/DDBJ databases">
        <authorList>
            <person name="Wibberg D."/>
        </authorList>
    </citation>
    <scope>NUCLEOTIDE SEQUENCE [LARGE SCALE GENOMIC DNA]</scope>
    <source>
        <strain evidence="4">SD1D</strain>
    </source>
</reference>
<dbReference type="Proteomes" id="UP000196053">
    <property type="component" value="Chromosome I"/>
</dbReference>
<accession>A0A0K8J902</accession>
<evidence type="ECO:0000313" key="4">
    <source>
        <dbReference type="Proteomes" id="UP000196053"/>
    </source>
</evidence>
<keyword evidence="1" id="KW-0812">Transmembrane</keyword>